<evidence type="ECO:0000313" key="3">
    <source>
        <dbReference type="Proteomes" id="UP000242561"/>
    </source>
</evidence>
<feature type="transmembrane region" description="Helical" evidence="1">
    <location>
        <begin position="56"/>
        <end position="74"/>
    </location>
</feature>
<feature type="transmembrane region" description="Helical" evidence="1">
    <location>
        <begin position="30"/>
        <end position="50"/>
    </location>
</feature>
<dbReference type="KEGG" id="sphl:LPB140_00850"/>
<sequence>MMAHNETAHGEAANMHIGEKKSYTKKISDHVAYGLVIYTLMLIFLVTKTLKSDGMSIFPYFMLVVLVGLVIPLFHSFDSKWRKIENNAEFSHDKNSIFRQDCMKIWALSIGLPIIWMLLFSAL</sequence>
<keyword evidence="1" id="KW-0472">Membrane</keyword>
<proteinExistence type="predicted"/>
<reference evidence="2 3" key="1">
    <citation type="submission" date="2016-11" db="EMBL/GenBank/DDBJ databases">
        <title>Sphingorhabdus sp. LPB0140, isolated from marine environment.</title>
        <authorList>
            <person name="Kim E."/>
            <person name="Yi H."/>
        </authorList>
    </citation>
    <scope>NUCLEOTIDE SEQUENCE [LARGE SCALE GENOMIC DNA]</scope>
    <source>
        <strain evidence="2 3">LPB0140</strain>
    </source>
</reference>
<protein>
    <submittedName>
        <fullName evidence="2">Uncharacterized protein</fullName>
    </submittedName>
</protein>
<dbReference type="STRING" id="1913578.LPB140_00850"/>
<keyword evidence="1" id="KW-1133">Transmembrane helix</keyword>
<organism evidence="2 3">
    <name type="scientific">Sphingorhabdus lutea</name>
    <dbReference type="NCBI Taxonomy" id="1913578"/>
    <lineage>
        <taxon>Bacteria</taxon>
        <taxon>Pseudomonadati</taxon>
        <taxon>Pseudomonadota</taxon>
        <taxon>Alphaproteobacteria</taxon>
        <taxon>Sphingomonadales</taxon>
        <taxon>Sphingomonadaceae</taxon>
        <taxon>Sphingorhabdus</taxon>
    </lineage>
</organism>
<feature type="transmembrane region" description="Helical" evidence="1">
    <location>
        <begin position="105"/>
        <end position="122"/>
    </location>
</feature>
<dbReference type="AlphaFoldDB" id="A0A1L3J923"/>
<gene>
    <name evidence="2" type="ORF">LPB140_00850</name>
</gene>
<accession>A0A1L3J923</accession>
<dbReference type="EMBL" id="CP018154">
    <property type="protein sequence ID" value="APG61624.1"/>
    <property type="molecule type" value="Genomic_DNA"/>
</dbReference>
<keyword evidence="3" id="KW-1185">Reference proteome</keyword>
<dbReference type="RefSeq" id="WP_072558269.1">
    <property type="nucleotide sequence ID" value="NZ_CP018154.1"/>
</dbReference>
<dbReference type="Proteomes" id="UP000242561">
    <property type="component" value="Chromosome"/>
</dbReference>
<evidence type="ECO:0000313" key="2">
    <source>
        <dbReference type="EMBL" id="APG61624.1"/>
    </source>
</evidence>
<name>A0A1L3J923_9SPHN</name>
<evidence type="ECO:0000256" key="1">
    <source>
        <dbReference type="SAM" id="Phobius"/>
    </source>
</evidence>
<dbReference type="OrthoDB" id="7450715at2"/>
<keyword evidence="1" id="KW-0812">Transmembrane</keyword>